<name>A0A2I0T503_LIMLA</name>
<proteinExistence type="predicted"/>
<dbReference type="AlphaFoldDB" id="A0A2I0T503"/>
<dbReference type="EMBL" id="KZ518962">
    <property type="protein sequence ID" value="PKU28870.1"/>
    <property type="molecule type" value="Genomic_DNA"/>
</dbReference>
<accession>A0A2I0T503</accession>
<reference evidence="2" key="1">
    <citation type="submission" date="2017-11" db="EMBL/GenBank/DDBJ databases">
        <authorList>
            <person name="Lima N.C."/>
            <person name="Parody-Merino A.M."/>
            <person name="Battley P.F."/>
            <person name="Fidler A.E."/>
            <person name="Prosdocimi F."/>
        </authorList>
    </citation>
    <scope>NUCLEOTIDE SEQUENCE [LARGE SCALE GENOMIC DNA]</scope>
</reference>
<organism evidence="1 2">
    <name type="scientific">Limosa lapponica baueri</name>
    <dbReference type="NCBI Taxonomy" id="1758121"/>
    <lineage>
        <taxon>Eukaryota</taxon>
        <taxon>Metazoa</taxon>
        <taxon>Chordata</taxon>
        <taxon>Craniata</taxon>
        <taxon>Vertebrata</taxon>
        <taxon>Euteleostomi</taxon>
        <taxon>Archelosauria</taxon>
        <taxon>Archosauria</taxon>
        <taxon>Dinosauria</taxon>
        <taxon>Saurischia</taxon>
        <taxon>Theropoda</taxon>
        <taxon>Coelurosauria</taxon>
        <taxon>Aves</taxon>
        <taxon>Neognathae</taxon>
        <taxon>Neoaves</taxon>
        <taxon>Charadriiformes</taxon>
        <taxon>Scolopacidae</taxon>
        <taxon>Limosa</taxon>
    </lineage>
</organism>
<keyword evidence="2" id="KW-1185">Reference proteome</keyword>
<evidence type="ECO:0000313" key="1">
    <source>
        <dbReference type="EMBL" id="PKU28870.1"/>
    </source>
</evidence>
<evidence type="ECO:0000313" key="2">
    <source>
        <dbReference type="Proteomes" id="UP000233556"/>
    </source>
</evidence>
<gene>
    <name evidence="1" type="ORF">llap_20826</name>
</gene>
<sequence length="84" mass="9309">MYLGSWLRCGKWPVAGSQPAGPAGQLLLGTRTAHHVPRPQPAQGVLPLPLRQRLRLITKDHVPELFSPKRTVSRNSADIVFYSN</sequence>
<reference evidence="2" key="2">
    <citation type="submission" date="2017-12" db="EMBL/GenBank/DDBJ databases">
        <title>Genome sequence of the Bar-tailed Godwit (Limosa lapponica baueri).</title>
        <authorList>
            <person name="Lima N.C.B."/>
            <person name="Parody-Merino A.M."/>
            <person name="Battley P.F."/>
            <person name="Fidler A.E."/>
            <person name="Prosdocimi F."/>
        </authorList>
    </citation>
    <scope>NUCLEOTIDE SEQUENCE [LARGE SCALE GENOMIC DNA]</scope>
</reference>
<dbReference type="Proteomes" id="UP000233556">
    <property type="component" value="Unassembled WGS sequence"/>
</dbReference>
<protein>
    <submittedName>
        <fullName evidence="1">Uncharacterized protein</fullName>
    </submittedName>
</protein>